<dbReference type="Proteomes" id="UP000700596">
    <property type="component" value="Unassembled WGS sequence"/>
</dbReference>
<dbReference type="AlphaFoldDB" id="A0A9P9E0J6"/>
<comment type="caution">
    <text evidence="3">The sequence shown here is derived from an EMBL/GenBank/DDBJ whole genome shotgun (WGS) entry which is preliminary data.</text>
</comment>
<reference evidence="3" key="1">
    <citation type="journal article" date="2021" name="Nat. Commun.">
        <title>Genetic determinants of endophytism in the Arabidopsis root mycobiome.</title>
        <authorList>
            <person name="Mesny F."/>
            <person name="Miyauchi S."/>
            <person name="Thiergart T."/>
            <person name="Pickel B."/>
            <person name="Atanasova L."/>
            <person name="Karlsson M."/>
            <person name="Huettel B."/>
            <person name="Barry K.W."/>
            <person name="Haridas S."/>
            <person name="Chen C."/>
            <person name="Bauer D."/>
            <person name="Andreopoulos W."/>
            <person name="Pangilinan J."/>
            <person name="LaButti K."/>
            <person name="Riley R."/>
            <person name="Lipzen A."/>
            <person name="Clum A."/>
            <person name="Drula E."/>
            <person name="Henrissat B."/>
            <person name="Kohler A."/>
            <person name="Grigoriev I.V."/>
            <person name="Martin F.M."/>
            <person name="Hacquard S."/>
        </authorList>
    </citation>
    <scope>NUCLEOTIDE SEQUENCE</scope>
    <source>
        <strain evidence="3">MPI-CAGE-CH-0243</strain>
    </source>
</reference>
<dbReference type="PANTHER" id="PTHR43092">
    <property type="entry name" value="L-CYSTEINE DESULFHYDRASE"/>
    <property type="match status" value="1"/>
</dbReference>
<dbReference type="InterPro" id="IPR000192">
    <property type="entry name" value="Aminotrans_V_dom"/>
</dbReference>
<keyword evidence="1" id="KW-0663">Pyridoxal phosphate</keyword>
<accession>A0A9P9E0J6</accession>
<protein>
    <submittedName>
        <fullName evidence="3">Pyridoxal phosphate-dependent transferase</fullName>
    </submittedName>
</protein>
<keyword evidence="4" id="KW-1185">Reference proteome</keyword>
<dbReference type="GO" id="GO:0016740">
    <property type="term" value="F:transferase activity"/>
    <property type="evidence" value="ECO:0007669"/>
    <property type="project" value="UniProtKB-KW"/>
</dbReference>
<organism evidence="3 4">
    <name type="scientific">Dendryphion nanum</name>
    <dbReference type="NCBI Taxonomy" id="256645"/>
    <lineage>
        <taxon>Eukaryota</taxon>
        <taxon>Fungi</taxon>
        <taxon>Dikarya</taxon>
        <taxon>Ascomycota</taxon>
        <taxon>Pezizomycotina</taxon>
        <taxon>Dothideomycetes</taxon>
        <taxon>Pleosporomycetidae</taxon>
        <taxon>Pleosporales</taxon>
        <taxon>Torulaceae</taxon>
        <taxon>Dendryphion</taxon>
    </lineage>
</organism>
<dbReference type="Pfam" id="PF00266">
    <property type="entry name" value="Aminotran_5"/>
    <property type="match status" value="1"/>
</dbReference>
<keyword evidence="3" id="KW-0808">Transferase</keyword>
<feature type="domain" description="Aminotransferase class V" evidence="2">
    <location>
        <begin position="77"/>
        <end position="352"/>
    </location>
</feature>
<dbReference type="InterPro" id="IPR015424">
    <property type="entry name" value="PyrdxlP-dep_Trfase"/>
</dbReference>
<dbReference type="EMBL" id="JAGMWT010000005">
    <property type="protein sequence ID" value="KAH7128663.1"/>
    <property type="molecule type" value="Genomic_DNA"/>
</dbReference>
<sequence>MTSIDKFGLEEKRNGGDADVKFGRELRKEFLFDEGWLNVNHGSFGTYPLPVRNKLRSLQERAESRPDNFIRYEYPHLLDSSRAALATFLNTDASTLVFVPNATTGVNVVLRNLVFQPGEKILYFDNIYGACEKTIEYITETTPAESVKVQYELPVEDDWLVNAFVETVKREEAAGFKVKIAIFDTIVSMPGVRLPFEKLTAACHALSVLSLIDGAHGIGHIPLDLTALNPDFFVSNCHKWLLTPRGSAVFHVPLRNQHLLRSTLPTSHGFIPVPKPGRKIATPLPVVGVKSPWVTAFEFVGTIDSAPYLCVPTALAYRERLGGESRIQSYCHALARAAAHRTASLFGTAVLDNSTQSHTNCCLSNVRLPLDPAAITAFAATQNIEAEEVGLEVRNWISKTLVEEYATFMAVLWYKGDWWVRWSAQVYLELGDFEEAAGRLAVVCGRVGKGEWVGVKSKI</sequence>
<evidence type="ECO:0000256" key="1">
    <source>
        <dbReference type="ARBA" id="ARBA00022898"/>
    </source>
</evidence>
<name>A0A9P9E0J6_9PLEO</name>
<dbReference type="PANTHER" id="PTHR43092:SF2">
    <property type="entry name" value="HERCYNYLCYSTEINE SULFOXIDE LYASE"/>
    <property type="match status" value="1"/>
</dbReference>
<evidence type="ECO:0000313" key="3">
    <source>
        <dbReference type="EMBL" id="KAH7128663.1"/>
    </source>
</evidence>
<evidence type="ECO:0000259" key="2">
    <source>
        <dbReference type="Pfam" id="PF00266"/>
    </source>
</evidence>
<dbReference type="Gene3D" id="3.40.640.10">
    <property type="entry name" value="Type I PLP-dependent aspartate aminotransferase-like (Major domain)"/>
    <property type="match status" value="1"/>
</dbReference>
<proteinExistence type="predicted"/>
<dbReference type="OrthoDB" id="5978656at2759"/>
<dbReference type="InterPro" id="IPR015421">
    <property type="entry name" value="PyrdxlP-dep_Trfase_major"/>
</dbReference>
<dbReference type="InterPro" id="IPR015422">
    <property type="entry name" value="PyrdxlP-dep_Trfase_small"/>
</dbReference>
<dbReference type="SUPFAM" id="SSF53383">
    <property type="entry name" value="PLP-dependent transferases"/>
    <property type="match status" value="1"/>
</dbReference>
<dbReference type="Gene3D" id="3.90.1150.10">
    <property type="entry name" value="Aspartate Aminotransferase, domain 1"/>
    <property type="match status" value="1"/>
</dbReference>
<gene>
    <name evidence="3" type="ORF">B0J11DRAFT_549395</name>
</gene>
<evidence type="ECO:0000313" key="4">
    <source>
        <dbReference type="Proteomes" id="UP000700596"/>
    </source>
</evidence>